<evidence type="ECO:0000313" key="2">
    <source>
        <dbReference type="Proteomes" id="UP000054600"/>
    </source>
</evidence>
<dbReference type="PATRIC" id="fig|1122169.6.peg.1930"/>
<dbReference type="RefSeq" id="WP_018575940.1">
    <property type="nucleotide sequence ID" value="NZ_KB892382.1"/>
</dbReference>
<dbReference type="OrthoDB" id="5631790at2"/>
<dbReference type="AlphaFoldDB" id="A0A0W0YSR1"/>
<reference evidence="1 2" key="1">
    <citation type="submission" date="2015-11" db="EMBL/GenBank/DDBJ databases">
        <title>Genomic analysis of 38 Legionella species identifies large and diverse effector repertoires.</title>
        <authorList>
            <person name="Burstein D."/>
            <person name="Amaro F."/>
            <person name="Zusman T."/>
            <person name="Lifshitz Z."/>
            <person name="Cohen O."/>
            <person name="Gilbert J.A."/>
            <person name="Pupko T."/>
            <person name="Shuman H.A."/>
            <person name="Segal G."/>
        </authorList>
    </citation>
    <scope>NUCLEOTIDE SEQUENCE [LARGE SCALE GENOMIC DNA]</scope>
    <source>
        <strain evidence="1 2">ATCC 49655</strain>
    </source>
</reference>
<accession>A0A0W0YSR1</accession>
<evidence type="ECO:0000313" key="1">
    <source>
        <dbReference type="EMBL" id="KTD59928.1"/>
    </source>
</evidence>
<dbReference type="EMBL" id="LNYW01000046">
    <property type="protein sequence ID" value="KTD59928.1"/>
    <property type="molecule type" value="Genomic_DNA"/>
</dbReference>
<gene>
    <name evidence="1" type="ORF">Lsha_1678</name>
</gene>
<dbReference type="eggNOG" id="COG0666">
    <property type="taxonomic scope" value="Bacteria"/>
</dbReference>
<sequence>MLVQSVLQFIKNLKEFADQIPVDKQLCLALENHFRHFSVGDELDLNDIQFILDCYKKRWPEIFNKPLDYTLNPLGINRVWIQFAKDLALCCDKKYYQILFPTVTNTVDFNNLSQLSETEGPDNFYLDQDGLTLYRKRGLCERLLNNQFSLSTCRDLSVKRVSSLSVDELAHLKVCQQAKGEFSIKEEKFINFWDFMQKKVFPNLQTKGSMPLNLLPQLLALIEEYYRLKSTGADFTLFKNTAKVFFGSLLHIETDDTNFFYGVRIPYYESEFYLLDFLITINQARSYEIDRELNVLALWLKQYNSALKSSRKELVALYDDQKQKSLIAKDANGVSEISSDPSLHRSCCTVVSLMTSSFDFLPFAGVCINLWDASNTVSSEAAGFYRLFEKALETESSSNLIPVYQSIIRNINNRNSNDSGFLSIFSQHNSLKQWLQLIDRGDFSSIDVYWFEPELIFDALFHFKSSDTALNEHINIFLDNIIQTYAQNMSDLFKAFRVNILFSGFMKKLSEHDKTNLYRLINLYNPGKCKDAFLSNCGAHIGNRLTQLSSIQANSPVHFFVSVRKLDSSKLPFLQGDLYQVRDIIEAYKQGLHAPELHLGSELIDKMFTYLRGLSRPILSVAETDVARNSAAHKDYLGAPT</sequence>
<dbReference type="Proteomes" id="UP000054600">
    <property type="component" value="Unassembled WGS sequence"/>
</dbReference>
<dbReference type="STRING" id="1122169.Lsha_1678"/>
<name>A0A0W0YSR1_9GAMM</name>
<comment type="caution">
    <text evidence="1">The sequence shown here is derived from an EMBL/GenBank/DDBJ whole genome shotgun (WGS) entry which is preliminary data.</text>
</comment>
<keyword evidence="2" id="KW-1185">Reference proteome</keyword>
<proteinExistence type="predicted"/>
<organism evidence="1 2">
    <name type="scientific">Legionella shakespearei DSM 23087</name>
    <dbReference type="NCBI Taxonomy" id="1122169"/>
    <lineage>
        <taxon>Bacteria</taxon>
        <taxon>Pseudomonadati</taxon>
        <taxon>Pseudomonadota</taxon>
        <taxon>Gammaproteobacteria</taxon>
        <taxon>Legionellales</taxon>
        <taxon>Legionellaceae</taxon>
        <taxon>Legionella</taxon>
    </lineage>
</organism>
<protein>
    <submittedName>
        <fullName evidence="1">Uncharacterized protein</fullName>
    </submittedName>
</protein>